<accession>A0A8S5N223</accession>
<feature type="compositionally biased region" description="Basic residues" evidence="1">
    <location>
        <begin position="27"/>
        <end position="38"/>
    </location>
</feature>
<sequence length="38" mass="4241">MSHYPRNRISDQKSPKRGGVSCPKTATPKRPKRSSTIS</sequence>
<dbReference type="EMBL" id="BK015041">
    <property type="protein sequence ID" value="DAD88484.1"/>
    <property type="molecule type" value="Genomic_DNA"/>
</dbReference>
<organism evidence="2">
    <name type="scientific">Podoviridae sp. cttxo15</name>
    <dbReference type="NCBI Taxonomy" id="2826584"/>
    <lineage>
        <taxon>Viruses</taxon>
        <taxon>Duplodnaviria</taxon>
        <taxon>Heunggongvirae</taxon>
        <taxon>Uroviricota</taxon>
        <taxon>Caudoviricetes</taxon>
    </lineage>
</organism>
<protein>
    <submittedName>
        <fullName evidence="2">Uncharacterized protein</fullName>
    </submittedName>
</protein>
<reference evidence="2" key="1">
    <citation type="journal article" date="2021" name="Proc. Natl. Acad. Sci. U.S.A.">
        <title>A Catalog of Tens of Thousands of Viruses from Human Metagenomes Reveals Hidden Associations with Chronic Diseases.</title>
        <authorList>
            <person name="Tisza M.J."/>
            <person name="Buck C.B."/>
        </authorList>
    </citation>
    <scope>NUCLEOTIDE SEQUENCE</scope>
    <source>
        <strain evidence="2">Cttxo15</strain>
    </source>
</reference>
<name>A0A8S5N223_9CAUD</name>
<proteinExistence type="predicted"/>
<evidence type="ECO:0000256" key="1">
    <source>
        <dbReference type="SAM" id="MobiDB-lite"/>
    </source>
</evidence>
<feature type="region of interest" description="Disordered" evidence="1">
    <location>
        <begin position="1"/>
        <end position="38"/>
    </location>
</feature>
<evidence type="ECO:0000313" key="2">
    <source>
        <dbReference type="EMBL" id="DAD88484.1"/>
    </source>
</evidence>